<organism evidence="3">
    <name type="scientific">Candidatus Methanomethylicus mesodigestus</name>
    <dbReference type="NCBI Taxonomy" id="1867258"/>
    <lineage>
        <taxon>Archaea</taxon>
        <taxon>Thermoproteota</taxon>
        <taxon>Methanosuratincolia</taxon>
        <taxon>Candidatus Methanomethylicales</taxon>
        <taxon>Candidatus Methanomethylicaceae</taxon>
        <taxon>Candidatus Methanomethylicus</taxon>
    </lineage>
</organism>
<feature type="compositionally biased region" description="Pro residues" evidence="1">
    <location>
        <begin position="412"/>
        <end position="421"/>
    </location>
</feature>
<gene>
    <name evidence="3" type="ORF">ENS19_07130</name>
</gene>
<comment type="caution">
    <text evidence="3">The sequence shown here is derived from an EMBL/GenBank/DDBJ whole genome shotgun (WGS) entry which is preliminary data.</text>
</comment>
<evidence type="ECO:0000313" key="3">
    <source>
        <dbReference type="EMBL" id="HFK21027.1"/>
    </source>
</evidence>
<proteinExistence type="predicted"/>
<evidence type="ECO:0000256" key="2">
    <source>
        <dbReference type="SAM" id="Phobius"/>
    </source>
</evidence>
<keyword evidence="2" id="KW-0472">Membrane</keyword>
<feature type="transmembrane region" description="Helical" evidence="2">
    <location>
        <begin position="370"/>
        <end position="389"/>
    </location>
</feature>
<protein>
    <submittedName>
        <fullName evidence="3">Uncharacterized protein</fullName>
    </submittedName>
</protein>
<accession>A0A7C3FBC8</accession>
<feature type="compositionally biased region" description="Low complexity" evidence="1">
    <location>
        <begin position="402"/>
        <end position="411"/>
    </location>
</feature>
<keyword evidence="2" id="KW-0812">Transmembrane</keyword>
<reference evidence="3" key="1">
    <citation type="journal article" date="2020" name="mSystems">
        <title>Genome- and Community-Level Interaction Insights into Carbon Utilization and Element Cycling Functions of Hydrothermarchaeota in Hydrothermal Sediment.</title>
        <authorList>
            <person name="Zhou Z."/>
            <person name="Liu Y."/>
            <person name="Xu W."/>
            <person name="Pan J."/>
            <person name="Luo Z.H."/>
            <person name="Li M."/>
        </authorList>
    </citation>
    <scope>NUCLEOTIDE SEQUENCE [LARGE SCALE GENOMIC DNA]</scope>
    <source>
        <strain evidence="3">SpSt-468</strain>
    </source>
</reference>
<sequence length="421" mass="45783">MMVMQSLPKAFAIMLLVLASSLPSVAAAQGVDYRRTVHLEAPYQIYEDEIWLESPAESYAVGFSLTSLNEVFQVIAFGPSNETLGREAYWMNTTGIFTVVVNTTGIDHFRLVTTLHYTTTYSTNYTTRVNFFPMLDHNETIETSVILPLGAELLSYNMTGISNSTEGGRTVLSGTLELNANSIKAGGIVYNGSFQLIEIEWLNRTIMPSPSGVSVEETLRVVNVGNTRINYAQFNLPLGYTEISVYDSIGALDFNASNGSLGVNFRTRIFRGEGYVFTIKYSLPPSSVTVVSGRSQITGDLLPSWCKFLVRDVSLQIIMPPGSSDAQMSGGSVRSEGGKLIASASAQALSPYKNQPFALSYVSGAASYSGIFKLAILIAVAIAVVVLYLKFGRRRAKPESPQHPAKPQQPQKKPPAAPPKK</sequence>
<dbReference type="EMBL" id="DSTX01000011">
    <property type="protein sequence ID" value="HFK21027.1"/>
    <property type="molecule type" value="Genomic_DNA"/>
</dbReference>
<name>A0A7C3FBC8_9CREN</name>
<dbReference type="AlphaFoldDB" id="A0A7C3FBC8"/>
<keyword evidence="2" id="KW-1133">Transmembrane helix</keyword>
<evidence type="ECO:0000256" key="1">
    <source>
        <dbReference type="SAM" id="MobiDB-lite"/>
    </source>
</evidence>
<feature type="region of interest" description="Disordered" evidence="1">
    <location>
        <begin position="397"/>
        <end position="421"/>
    </location>
</feature>